<dbReference type="AlphaFoldDB" id="A0A3R7NDR1"/>
<comment type="caution">
    <text evidence="2">The sequence shown here is derived from an EMBL/GenBank/DDBJ whole genome shotgun (WGS) entry which is preliminary data.</text>
</comment>
<keyword evidence="3" id="KW-1185">Reference proteome</keyword>
<dbReference type="Proteomes" id="UP000284403">
    <property type="component" value="Unassembled WGS sequence"/>
</dbReference>
<evidence type="ECO:0000313" key="3">
    <source>
        <dbReference type="Proteomes" id="UP000284403"/>
    </source>
</evidence>
<feature type="region of interest" description="Disordered" evidence="1">
    <location>
        <begin position="128"/>
        <end position="175"/>
    </location>
</feature>
<dbReference type="RefSeq" id="XP_029228032.1">
    <property type="nucleotide sequence ID" value="XM_029371847.1"/>
</dbReference>
<reference evidence="2 3" key="1">
    <citation type="journal article" date="2018" name="BMC Genomics">
        <title>Genomic comparison of Trypanosoma conorhini and Trypanosoma rangeli to Trypanosoma cruzi strains of high and low virulence.</title>
        <authorList>
            <person name="Bradwell K.R."/>
            <person name="Koparde V.N."/>
            <person name="Matveyev A.V."/>
            <person name="Serrano M.G."/>
            <person name="Alves J.M."/>
            <person name="Parikh H."/>
            <person name="Huang B."/>
            <person name="Lee V."/>
            <person name="Espinosa-Alvarez O."/>
            <person name="Ortiz P.A."/>
            <person name="Costa-Martins A.G."/>
            <person name="Teixeira M.M."/>
            <person name="Buck G.A."/>
        </authorList>
    </citation>
    <scope>NUCLEOTIDE SEQUENCE [LARGE SCALE GENOMIC DNA]</scope>
    <source>
        <strain evidence="2 3">025E</strain>
    </source>
</reference>
<accession>A0A3R7NDR1</accession>
<feature type="compositionally biased region" description="Basic and acidic residues" evidence="1">
    <location>
        <begin position="139"/>
        <end position="164"/>
    </location>
</feature>
<dbReference type="GeneID" id="40318553"/>
<name>A0A3R7NDR1_9TRYP</name>
<feature type="compositionally biased region" description="Low complexity" evidence="1">
    <location>
        <begin position="553"/>
        <end position="562"/>
    </location>
</feature>
<dbReference type="EMBL" id="MKKU01000273">
    <property type="protein sequence ID" value="RNF17089.1"/>
    <property type="molecule type" value="Genomic_DNA"/>
</dbReference>
<feature type="compositionally biased region" description="Basic and acidic residues" evidence="1">
    <location>
        <begin position="537"/>
        <end position="552"/>
    </location>
</feature>
<dbReference type="OrthoDB" id="242545at2759"/>
<feature type="region of interest" description="Disordered" evidence="1">
    <location>
        <begin position="192"/>
        <end position="214"/>
    </location>
</feature>
<organism evidence="2 3">
    <name type="scientific">Trypanosoma conorhini</name>
    <dbReference type="NCBI Taxonomy" id="83891"/>
    <lineage>
        <taxon>Eukaryota</taxon>
        <taxon>Discoba</taxon>
        <taxon>Euglenozoa</taxon>
        <taxon>Kinetoplastea</taxon>
        <taxon>Metakinetoplastina</taxon>
        <taxon>Trypanosomatida</taxon>
        <taxon>Trypanosomatidae</taxon>
        <taxon>Trypanosoma</taxon>
    </lineage>
</organism>
<evidence type="ECO:0000313" key="2">
    <source>
        <dbReference type="EMBL" id="RNF17089.1"/>
    </source>
</evidence>
<protein>
    <submittedName>
        <fullName evidence="2">Uncharacterized protein</fullName>
    </submittedName>
</protein>
<gene>
    <name evidence="2" type="ORF">Tco025E_04942</name>
</gene>
<feature type="region of interest" description="Disordered" evidence="1">
    <location>
        <begin position="373"/>
        <end position="398"/>
    </location>
</feature>
<evidence type="ECO:0000256" key="1">
    <source>
        <dbReference type="SAM" id="MobiDB-lite"/>
    </source>
</evidence>
<feature type="compositionally biased region" description="Polar residues" evidence="1">
    <location>
        <begin position="515"/>
        <end position="535"/>
    </location>
</feature>
<feature type="compositionally biased region" description="Pro residues" evidence="1">
    <location>
        <begin position="194"/>
        <end position="211"/>
    </location>
</feature>
<feature type="region of interest" description="Disordered" evidence="1">
    <location>
        <begin position="472"/>
        <end position="580"/>
    </location>
</feature>
<sequence length="627" mass="67239">MRRGDGVNTGLPSVAPRTPCARRLRSLEDNVAGALAEDQALLVDGILAAYEALASPGTLTRLEDRRRFALDAAADTRGRDEAHCCSSGRGASPGPHALQRLSEVNVAIAWCEGKMAVTARLFPPGVPLASEPASSSWREAQETGHDDASQEYYENRDGNVESRSRSHAWPSEARLSTSPWYAAPRGVPEGVYALPPPLPPSPPTPPAPAPAPAAATATAATTTVPVAPFSLVSVARGSQGDGVVCNLGFDRWTARQVAVQAGFAKRRLWLLRCDAEEAVRRHAIAVEERVGRVTLLVTAREEVAAVVDAEPRAWTLEPPMPAAWELREARRWMQRRLDAQGGLLASAVSAVRAGAREYEAACQARLREAAAHRWETEEKSARSPSSGAKQARTPPCEGGAAAVRWARFTQGVLQEAEQSQRAHLEREAHLSRKLLLTQRQTLLNHLSTRCLLAAKESLIHEMAVELNGADGDATAAESEPPPRQSRTPSGVHRTWAEEAAHRPPAHLPAKPPLLGTTTRNGASLCSGVSATAPSSSEEERSGSTVARLERATEPAAALAADVAPPPAPPPPPRTPVSRNSSANDMALYICVSVELVKRKQVAMLEQRAWEELAAGLDKQWGRTERTL</sequence>
<feature type="compositionally biased region" description="Pro residues" evidence="1">
    <location>
        <begin position="563"/>
        <end position="574"/>
    </location>
</feature>
<proteinExistence type="predicted"/>